<protein>
    <submittedName>
        <fullName evidence="1">Uncharacterized protein</fullName>
    </submittedName>
</protein>
<proteinExistence type="predicted"/>
<evidence type="ECO:0000313" key="2">
    <source>
        <dbReference type="Proteomes" id="UP001596337"/>
    </source>
</evidence>
<accession>A0ABW2C1I0</accession>
<evidence type="ECO:0000313" key="1">
    <source>
        <dbReference type="EMBL" id="MFC6868353.1"/>
    </source>
</evidence>
<reference evidence="2" key="1">
    <citation type="journal article" date="2019" name="Int. J. Syst. Evol. Microbiol.">
        <title>The Global Catalogue of Microorganisms (GCM) 10K type strain sequencing project: providing services to taxonomists for standard genome sequencing and annotation.</title>
        <authorList>
            <consortium name="The Broad Institute Genomics Platform"/>
            <consortium name="The Broad Institute Genome Sequencing Center for Infectious Disease"/>
            <person name="Wu L."/>
            <person name="Ma J."/>
        </authorList>
    </citation>
    <scope>NUCLEOTIDE SEQUENCE [LARGE SCALE GENOMIC DNA]</scope>
    <source>
        <strain evidence="2">KCTC 32255</strain>
    </source>
</reference>
<dbReference type="EMBL" id="JBHSXX010000001">
    <property type="protein sequence ID" value="MFC6868353.1"/>
    <property type="molecule type" value="Genomic_DNA"/>
</dbReference>
<name>A0ABW2C1I0_9PSEU</name>
<comment type="caution">
    <text evidence="1">The sequence shown here is derived from an EMBL/GenBank/DDBJ whole genome shotgun (WGS) entry which is preliminary data.</text>
</comment>
<dbReference type="RefSeq" id="WP_345398442.1">
    <property type="nucleotide sequence ID" value="NZ_BAABLA010000028.1"/>
</dbReference>
<keyword evidence="2" id="KW-1185">Reference proteome</keyword>
<sequence length="172" mass="17847">MAEYETRPREVGPTLVTAGLAGAPAIMVFDPDGLAKHEDVPASWHHLLWQHQVLWCRLPAMDTLTEATQKVHELAAARLPLDVVAGGTGAAIAVDFCESHPPRSLLLVDPGTVPAESVTRLSDGGVRVSVVGDEGEPEPRTLGHPDVVAAVADLTGQPGESSEFGGAGGGLP</sequence>
<organism evidence="1 2">
    <name type="scientific">Haloechinothrix salitolerans</name>
    <dbReference type="NCBI Taxonomy" id="926830"/>
    <lineage>
        <taxon>Bacteria</taxon>
        <taxon>Bacillati</taxon>
        <taxon>Actinomycetota</taxon>
        <taxon>Actinomycetes</taxon>
        <taxon>Pseudonocardiales</taxon>
        <taxon>Pseudonocardiaceae</taxon>
        <taxon>Haloechinothrix</taxon>
    </lineage>
</organism>
<gene>
    <name evidence="1" type="ORF">ACFQGD_14510</name>
</gene>
<dbReference type="Proteomes" id="UP001596337">
    <property type="component" value="Unassembled WGS sequence"/>
</dbReference>